<comment type="pathway">
    <text evidence="2">Cell wall biogenesis; lipoteichoic acid biosynthesis.</text>
</comment>
<dbReference type="PIRSF" id="PIRSF005091">
    <property type="entry name" value="Mmb_sulf_HI1246"/>
    <property type="match status" value="1"/>
</dbReference>
<dbReference type="PANTHER" id="PTHR47371">
    <property type="entry name" value="LIPOTEICHOIC ACID SYNTHASE"/>
    <property type="match status" value="1"/>
</dbReference>
<dbReference type="CDD" id="cd16015">
    <property type="entry name" value="LTA_synthase"/>
    <property type="match status" value="1"/>
</dbReference>
<dbReference type="Pfam" id="PF00884">
    <property type="entry name" value="Sulfatase"/>
    <property type="match status" value="1"/>
</dbReference>
<evidence type="ECO:0000256" key="5">
    <source>
        <dbReference type="ARBA" id="ARBA00022692"/>
    </source>
</evidence>
<feature type="transmembrane region" description="Helical" evidence="8">
    <location>
        <begin position="58"/>
        <end position="79"/>
    </location>
</feature>
<evidence type="ECO:0000256" key="8">
    <source>
        <dbReference type="SAM" id="Phobius"/>
    </source>
</evidence>
<keyword evidence="6 8" id="KW-1133">Transmembrane helix</keyword>
<dbReference type="RefSeq" id="WP_204664773.1">
    <property type="nucleotide sequence ID" value="NZ_JAFBDT010000017.1"/>
</dbReference>
<evidence type="ECO:0000313" key="11">
    <source>
        <dbReference type="Proteomes" id="UP000767854"/>
    </source>
</evidence>
<keyword evidence="7 8" id="KW-0472">Membrane</keyword>
<feature type="domain" description="Sulfatase N-terminal" evidence="9">
    <location>
        <begin position="215"/>
        <end position="502"/>
    </location>
</feature>
<evidence type="ECO:0000256" key="3">
    <source>
        <dbReference type="ARBA" id="ARBA00009983"/>
    </source>
</evidence>
<keyword evidence="5 8" id="KW-0812">Transmembrane</keyword>
<dbReference type="EMBL" id="JAFBDT010000017">
    <property type="protein sequence ID" value="MBM7562391.1"/>
    <property type="molecule type" value="Genomic_DNA"/>
</dbReference>
<dbReference type="Proteomes" id="UP000767854">
    <property type="component" value="Unassembled WGS sequence"/>
</dbReference>
<dbReference type="SUPFAM" id="SSF53649">
    <property type="entry name" value="Alkaline phosphatase-like"/>
    <property type="match status" value="1"/>
</dbReference>
<feature type="transmembrane region" description="Helical" evidence="8">
    <location>
        <begin position="99"/>
        <end position="121"/>
    </location>
</feature>
<evidence type="ECO:0000256" key="7">
    <source>
        <dbReference type="ARBA" id="ARBA00023136"/>
    </source>
</evidence>
<comment type="similarity">
    <text evidence="3">Belongs to the LTA synthase family.</text>
</comment>
<dbReference type="Gene3D" id="3.30.1120.170">
    <property type="match status" value="1"/>
</dbReference>
<feature type="transmembrane region" description="Helical" evidence="8">
    <location>
        <begin position="136"/>
        <end position="157"/>
    </location>
</feature>
<dbReference type="InterPro" id="IPR000917">
    <property type="entry name" value="Sulfatase_N"/>
</dbReference>
<proteinExistence type="inferred from homology"/>
<dbReference type="Gene3D" id="3.40.720.10">
    <property type="entry name" value="Alkaline Phosphatase, subunit A"/>
    <property type="match status" value="1"/>
</dbReference>
<protein>
    <submittedName>
        <fullName evidence="10">Phosphoglycerol transferase MdoB-like AlkP superfamily enzyme</fullName>
    </submittedName>
</protein>
<name>A0ABS2MSH5_9FIRM</name>
<keyword evidence="4" id="KW-1003">Cell membrane</keyword>
<evidence type="ECO:0000256" key="2">
    <source>
        <dbReference type="ARBA" id="ARBA00004936"/>
    </source>
</evidence>
<organism evidence="10 11">
    <name type="scientific">Fusibacter tunisiensis</name>
    <dbReference type="NCBI Taxonomy" id="1008308"/>
    <lineage>
        <taxon>Bacteria</taxon>
        <taxon>Bacillati</taxon>
        <taxon>Bacillota</taxon>
        <taxon>Clostridia</taxon>
        <taxon>Eubacteriales</taxon>
        <taxon>Eubacteriales Family XII. Incertae Sedis</taxon>
        <taxon>Fusibacter</taxon>
    </lineage>
</organism>
<reference evidence="10 11" key="1">
    <citation type="submission" date="2021-01" db="EMBL/GenBank/DDBJ databases">
        <title>Genomic Encyclopedia of Type Strains, Phase IV (KMG-IV): sequencing the most valuable type-strain genomes for metagenomic binning, comparative biology and taxonomic classification.</title>
        <authorList>
            <person name="Goeker M."/>
        </authorList>
    </citation>
    <scope>NUCLEOTIDE SEQUENCE [LARGE SCALE GENOMIC DNA]</scope>
    <source>
        <strain evidence="10 11">DSM 24436</strain>
    </source>
</reference>
<dbReference type="PANTHER" id="PTHR47371:SF3">
    <property type="entry name" value="PHOSPHOGLYCEROL TRANSFERASE I"/>
    <property type="match status" value="1"/>
</dbReference>
<evidence type="ECO:0000259" key="9">
    <source>
        <dbReference type="Pfam" id="PF00884"/>
    </source>
</evidence>
<evidence type="ECO:0000256" key="6">
    <source>
        <dbReference type="ARBA" id="ARBA00022989"/>
    </source>
</evidence>
<feature type="transmembrane region" description="Helical" evidence="8">
    <location>
        <begin position="34"/>
        <end position="51"/>
    </location>
</feature>
<evidence type="ECO:0000256" key="1">
    <source>
        <dbReference type="ARBA" id="ARBA00004651"/>
    </source>
</evidence>
<dbReference type="InterPro" id="IPR012160">
    <property type="entry name" value="LtaS-like"/>
</dbReference>
<keyword evidence="11" id="KW-1185">Reference proteome</keyword>
<comment type="subcellular location">
    <subcellularLocation>
        <location evidence="1">Cell membrane</location>
        <topology evidence="1">Multi-pass membrane protein</topology>
    </subcellularLocation>
</comment>
<gene>
    <name evidence="10" type="ORF">JOC49_001941</name>
</gene>
<accession>A0ABS2MSH5</accession>
<evidence type="ECO:0000256" key="4">
    <source>
        <dbReference type="ARBA" id="ARBA00022475"/>
    </source>
</evidence>
<dbReference type="InterPro" id="IPR050448">
    <property type="entry name" value="OpgB/LTA_synthase_biosynth"/>
</dbReference>
<dbReference type="InterPro" id="IPR017850">
    <property type="entry name" value="Alkaline_phosphatase_core_sf"/>
</dbReference>
<evidence type="ECO:0000313" key="10">
    <source>
        <dbReference type="EMBL" id="MBM7562391.1"/>
    </source>
</evidence>
<comment type="caution">
    <text evidence="10">The sequence shown here is derived from an EMBL/GenBank/DDBJ whole genome shotgun (WGS) entry which is preliminary data.</text>
</comment>
<sequence>MKPKKSTLVLLFTLYVLKVLYFNFATDIPINKMLYGLVTISVFTLIFVWTYKKPKLTFLLTGLITLIMYGDILYYRYFMDYLSIKLLNQVTFVGSVMEVVVSIIRPFDFILFIDIALLFLLRKNLVDFKLFKKRKAFVAAMLIFPTVILSISFSQVYTGIKEYEFFNYHVYDLISADFENSRLTSEDRKDIITSIVKQQVESVDAQHFGIGKDMNLMVIQLESFQNDFIGAFYRGQEILPNLNALIKDQAFYFDHYYQQLGKGNTSDAEFASLNSLYPILTGNTYNVYESNAFMGLPWIMRENGYQATSYHGYVASFWNRENIYPHEGFETSYFERDYIMGDKIVFGLDDYDFFMQSLDKMKGRSGKQFDFLVSLSSHKPYSLQAEKQFLDVPKEEVCFFTDHLQSIHYVDHVLGQTIEKLKEEGLYEKTVLVIYGDHFGIGVENKKAFEAMEDFLGRPYKNEDLLNIPLIIRVPGLGESQTISTSGGQIDLLPTLLNIMGVENEYVTFGQDLLNAKEGLVLSQTFMGPGSFITDTVVYEASKDQVFENGIAYDRDTHEPVRIEPYRRIFEKAFRHLELSKRVTEADAVHDLLLEYKEYRYGVIEKE</sequence>